<dbReference type="CDD" id="cd00452">
    <property type="entry name" value="KDPG_aldolase"/>
    <property type="match status" value="1"/>
</dbReference>
<dbReference type="PANTHER" id="PTHR30246">
    <property type="entry name" value="2-KETO-3-DEOXY-6-PHOSPHOGLUCONATE ALDOLASE"/>
    <property type="match status" value="1"/>
</dbReference>
<dbReference type="InterPro" id="IPR013785">
    <property type="entry name" value="Aldolase_TIM"/>
</dbReference>
<dbReference type="InterPro" id="IPR000887">
    <property type="entry name" value="Aldlse_KDPG_KHG"/>
</dbReference>
<evidence type="ECO:0000256" key="5">
    <source>
        <dbReference type="ARBA" id="ARBA00023277"/>
    </source>
</evidence>
<evidence type="ECO:0000313" key="7">
    <source>
        <dbReference type="Proteomes" id="UP000587800"/>
    </source>
</evidence>
<dbReference type="SUPFAM" id="SSF51569">
    <property type="entry name" value="Aldolase"/>
    <property type="match status" value="1"/>
</dbReference>
<comment type="pathway">
    <text evidence="1">Carbohydrate acid metabolism.</text>
</comment>
<keyword evidence="7" id="KW-1185">Reference proteome</keyword>
<dbReference type="PANTHER" id="PTHR30246:SF1">
    <property type="entry name" value="2-DEHYDRO-3-DEOXY-6-PHOSPHOGALACTONATE ALDOLASE-RELATED"/>
    <property type="match status" value="1"/>
</dbReference>
<comment type="caution">
    <text evidence="6">The sequence shown here is derived from an EMBL/GenBank/DDBJ whole genome shotgun (WGS) entry which is preliminary data.</text>
</comment>
<organism evidence="6 7">
    <name type="scientific">Listeria immobilis</name>
    <dbReference type="NCBI Taxonomy" id="2713502"/>
    <lineage>
        <taxon>Bacteria</taxon>
        <taxon>Bacillati</taxon>
        <taxon>Bacillota</taxon>
        <taxon>Bacilli</taxon>
        <taxon>Bacillales</taxon>
        <taxon>Listeriaceae</taxon>
        <taxon>Listeria</taxon>
    </lineage>
</organism>
<dbReference type="Gene3D" id="3.20.20.70">
    <property type="entry name" value="Aldolase class I"/>
    <property type="match status" value="1"/>
</dbReference>
<protein>
    <submittedName>
        <fullName evidence="6">Bifunctional 4-hydroxy-2-oxoglutarate aldolase/2-dehydro-3-deoxy-phosphogluconate aldolase</fullName>
    </submittedName>
</protein>
<dbReference type="Pfam" id="PF01081">
    <property type="entry name" value="Aldolase"/>
    <property type="match status" value="1"/>
</dbReference>
<dbReference type="EMBL" id="JAASUB010000003">
    <property type="protein sequence ID" value="MBC1508938.1"/>
    <property type="molecule type" value="Genomic_DNA"/>
</dbReference>
<dbReference type="Proteomes" id="UP000587800">
    <property type="component" value="Unassembled WGS sequence"/>
</dbReference>
<sequence length="202" mass="21900">MITIEKNEIMAIIRDVDPVDIIPIVEVLIDEGITTLEVSLSNEAKGLGCLEALSQHYSKEQLTLGAGTVVYLEQIKKVQQAGATFIITPGFEKNIIKESKRQGIAIFPGVFSPGEIIEGLQLGVEIFKLFPAGELGPTYVKSLRGPFPDIHLMAVGGVNARNKEEYAAAGCDSYAIGSELVPRGATREMLDKIRANAKAFQR</sequence>
<proteinExistence type="inferred from homology"/>
<evidence type="ECO:0000313" key="6">
    <source>
        <dbReference type="EMBL" id="MBC1508938.1"/>
    </source>
</evidence>
<dbReference type="PROSITE" id="PS00160">
    <property type="entry name" value="ALDOLASE_KDPG_KHG_2"/>
    <property type="match status" value="1"/>
</dbReference>
<dbReference type="InterPro" id="IPR031338">
    <property type="entry name" value="KDPG/KHG_AS_2"/>
</dbReference>
<evidence type="ECO:0000256" key="3">
    <source>
        <dbReference type="ARBA" id="ARBA00011233"/>
    </source>
</evidence>
<comment type="subunit">
    <text evidence="3">Homotrimer.</text>
</comment>
<keyword evidence="5" id="KW-0119">Carbohydrate metabolism</keyword>
<comment type="similarity">
    <text evidence="2">Belongs to the KHG/KDPG aldolase family.</text>
</comment>
<evidence type="ECO:0000256" key="1">
    <source>
        <dbReference type="ARBA" id="ARBA00004761"/>
    </source>
</evidence>
<accession>A0ABR6STD1</accession>
<gene>
    <name evidence="6" type="ORF">HCJ59_03295</name>
</gene>
<reference evidence="6 7" key="1">
    <citation type="submission" date="2020-03" db="EMBL/GenBank/DDBJ databases">
        <title>Soil Listeria distribution.</title>
        <authorList>
            <person name="Liao J."/>
            <person name="Wiedmann M."/>
        </authorList>
    </citation>
    <scope>NUCLEOTIDE SEQUENCE [LARGE SCALE GENOMIC DNA]</scope>
    <source>
        <strain evidence="6 7">FSL L7-1515</strain>
    </source>
</reference>
<name>A0ABR6STD1_9LIST</name>
<evidence type="ECO:0000256" key="4">
    <source>
        <dbReference type="ARBA" id="ARBA00023239"/>
    </source>
</evidence>
<keyword evidence="4" id="KW-0456">Lyase</keyword>
<evidence type="ECO:0000256" key="2">
    <source>
        <dbReference type="ARBA" id="ARBA00006906"/>
    </source>
</evidence>